<dbReference type="AlphaFoldDB" id="A0A162K4W2"/>
<dbReference type="InterPro" id="IPR044691">
    <property type="entry name" value="DCC1_Trx"/>
</dbReference>
<sequence length="146" mass="16186">MTERPVPVPSPSPACTLLHDGSCPLCAREVALYRRLASEGQVGFLDVSAEDGRPLPAGIDRRRAMARLHLVTADGRVETGARAMLTLWQQLPGFRRLARLLRIPPLPWLLEIGYRGFLVVRPQLQWLARGGIRPVARTPPPRSPTD</sequence>
<organism evidence="1 2">
    <name type="scientific">Tistrella mobilis</name>
    <dbReference type="NCBI Taxonomy" id="171437"/>
    <lineage>
        <taxon>Bacteria</taxon>
        <taxon>Pseudomonadati</taxon>
        <taxon>Pseudomonadota</taxon>
        <taxon>Alphaproteobacteria</taxon>
        <taxon>Geminicoccales</taxon>
        <taxon>Geminicoccaceae</taxon>
        <taxon>Tistrella</taxon>
    </lineage>
</organism>
<dbReference type="InterPro" id="IPR007263">
    <property type="entry name" value="DCC1-like"/>
</dbReference>
<evidence type="ECO:0008006" key="3">
    <source>
        <dbReference type="Google" id="ProtNLM"/>
    </source>
</evidence>
<reference evidence="1 2" key="1">
    <citation type="submission" date="2015-12" db="EMBL/GenBank/DDBJ databases">
        <title>Genome sequence of Tistrella mobilis MCCC 1A02139.</title>
        <authorList>
            <person name="Lu L."/>
            <person name="Lai Q."/>
            <person name="Shao Z."/>
            <person name="Qian P."/>
        </authorList>
    </citation>
    <scope>NUCLEOTIDE SEQUENCE [LARGE SCALE GENOMIC DNA]</scope>
    <source>
        <strain evidence="1 2">MCCC 1A02139</strain>
    </source>
</reference>
<evidence type="ECO:0000313" key="2">
    <source>
        <dbReference type="Proteomes" id="UP000075787"/>
    </source>
</evidence>
<dbReference type="GeneID" id="97243058"/>
<dbReference type="EMBL" id="LPZR01000197">
    <property type="protein sequence ID" value="KYO50485.1"/>
    <property type="molecule type" value="Genomic_DNA"/>
</dbReference>
<accession>A0A162K4W2</accession>
<name>A0A162K4W2_9PROT</name>
<proteinExistence type="predicted"/>
<dbReference type="Pfam" id="PF04134">
    <property type="entry name" value="DCC1-like"/>
    <property type="match status" value="1"/>
</dbReference>
<dbReference type="Proteomes" id="UP000075787">
    <property type="component" value="Unassembled WGS sequence"/>
</dbReference>
<dbReference type="PANTHER" id="PTHR34290">
    <property type="entry name" value="SI:CH73-390P7.2"/>
    <property type="match status" value="1"/>
</dbReference>
<dbReference type="OrthoDB" id="9801773at2"/>
<dbReference type="PANTHER" id="PTHR34290:SF2">
    <property type="entry name" value="OS04G0668800 PROTEIN"/>
    <property type="match status" value="1"/>
</dbReference>
<dbReference type="RefSeq" id="WP_062767962.1">
    <property type="nucleotide sequence ID" value="NZ_CP121045.1"/>
</dbReference>
<comment type="caution">
    <text evidence="1">The sequence shown here is derived from an EMBL/GenBank/DDBJ whole genome shotgun (WGS) entry which is preliminary data.</text>
</comment>
<gene>
    <name evidence="1" type="ORF">AUP44_12770</name>
</gene>
<protein>
    <recommendedName>
        <fullName evidence="3">DUF393 domain-containing protein</fullName>
    </recommendedName>
</protein>
<evidence type="ECO:0000313" key="1">
    <source>
        <dbReference type="EMBL" id="KYO50485.1"/>
    </source>
</evidence>
<dbReference type="GO" id="GO:0015035">
    <property type="term" value="F:protein-disulfide reductase activity"/>
    <property type="evidence" value="ECO:0007669"/>
    <property type="project" value="InterPro"/>
</dbReference>